<feature type="non-terminal residue" evidence="3">
    <location>
        <position position="193"/>
    </location>
</feature>
<keyword evidence="1" id="KW-0472">Membrane</keyword>
<reference evidence="3 4" key="1">
    <citation type="submission" date="2016-07" db="EMBL/GenBank/DDBJ databases">
        <title>Draft genome of the white-rot fungus Obba rivulosa 3A-2.</title>
        <authorList>
            <consortium name="DOE Joint Genome Institute"/>
            <person name="Miettinen O."/>
            <person name="Riley R."/>
            <person name="Acob R."/>
            <person name="Barry K."/>
            <person name="Cullen D."/>
            <person name="De Vries R."/>
            <person name="Hainaut M."/>
            <person name="Hatakka A."/>
            <person name="Henrissat B."/>
            <person name="Hilden K."/>
            <person name="Kuo R."/>
            <person name="Labutti K."/>
            <person name="Lipzen A."/>
            <person name="Makela M.R."/>
            <person name="Sandor L."/>
            <person name="Spatafora J.W."/>
            <person name="Grigoriev I.V."/>
            <person name="Hibbett D.S."/>
        </authorList>
    </citation>
    <scope>NUCLEOTIDE SEQUENCE [LARGE SCALE GENOMIC DNA]</scope>
    <source>
        <strain evidence="3 4">3A-2</strain>
    </source>
</reference>
<proteinExistence type="predicted"/>
<feature type="domain" description="DUF6533" evidence="2">
    <location>
        <begin position="1"/>
        <end position="38"/>
    </location>
</feature>
<dbReference type="InterPro" id="IPR045340">
    <property type="entry name" value="DUF6533"/>
</dbReference>
<name>A0A8E2AVB9_9APHY</name>
<dbReference type="Proteomes" id="UP000250043">
    <property type="component" value="Unassembled WGS sequence"/>
</dbReference>
<feature type="transmembrane region" description="Helical" evidence="1">
    <location>
        <begin position="110"/>
        <end position="129"/>
    </location>
</feature>
<accession>A0A8E2AVB9</accession>
<gene>
    <name evidence="3" type="ORF">OBBRIDRAFT_728430</name>
</gene>
<keyword evidence="1" id="KW-1133">Transmembrane helix</keyword>
<keyword evidence="4" id="KW-1185">Reference proteome</keyword>
<evidence type="ECO:0000313" key="3">
    <source>
        <dbReference type="EMBL" id="OCH91636.1"/>
    </source>
</evidence>
<sequence>ALVFYDHARTSGREFDLIWGRKHSSVTILFHVNRWVTFAWAILNVAGFWPFPTISVTFSVIRIFAISKGNWWLTTIVGLLNMAPIGANSVSAVEYLQSGAESIHCSQLAVSVRACVILADCIILFATWVRTYRIAKNVAHSENDAPLAILLLRDGELSMQSLRVYMVTEQSLIGYRNHIFSVCQGLPYIFHTS</sequence>
<evidence type="ECO:0000256" key="1">
    <source>
        <dbReference type="SAM" id="Phobius"/>
    </source>
</evidence>
<protein>
    <recommendedName>
        <fullName evidence="2">DUF6533 domain-containing protein</fullName>
    </recommendedName>
</protein>
<feature type="transmembrane region" description="Helical" evidence="1">
    <location>
        <begin position="38"/>
        <end position="64"/>
    </location>
</feature>
<keyword evidence="1" id="KW-0812">Transmembrane</keyword>
<dbReference type="OrthoDB" id="2747278at2759"/>
<evidence type="ECO:0000313" key="4">
    <source>
        <dbReference type="Proteomes" id="UP000250043"/>
    </source>
</evidence>
<organism evidence="3 4">
    <name type="scientific">Obba rivulosa</name>
    <dbReference type="NCBI Taxonomy" id="1052685"/>
    <lineage>
        <taxon>Eukaryota</taxon>
        <taxon>Fungi</taxon>
        <taxon>Dikarya</taxon>
        <taxon>Basidiomycota</taxon>
        <taxon>Agaricomycotina</taxon>
        <taxon>Agaricomycetes</taxon>
        <taxon>Polyporales</taxon>
        <taxon>Gelatoporiaceae</taxon>
        <taxon>Obba</taxon>
    </lineage>
</organism>
<dbReference type="Pfam" id="PF20151">
    <property type="entry name" value="DUF6533"/>
    <property type="match status" value="1"/>
</dbReference>
<feature type="transmembrane region" description="Helical" evidence="1">
    <location>
        <begin position="71"/>
        <end position="90"/>
    </location>
</feature>
<dbReference type="AlphaFoldDB" id="A0A8E2AVB9"/>
<evidence type="ECO:0000259" key="2">
    <source>
        <dbReference type="Pfam" id="PF20151"/>
    </source>
</evidence>
<dbReference type="EMBL" id="KV722382">
    <property type="protein sequence ID" value="OCH91636.1"/>
    <property type="molecule type" value="Genomic_DNA"/>
</dbReference>